<keyword evidence="1" id="KW-1133">Transmembrane helix</keyword>
<evidence type="ECO:0000313" key="2">
    <source>
        <dbReference type="EMBL" id="OTF82953.1"/>
    </source>
</evidence>
<keyword evidence="3" id="KW-1185">Reference proteome</keyword>
<dbReference type="Proteomes" id="UP000194236">
    <property type="component" value="Unassembled WGS sequence"/>
</dbReference>
<comment type="caution">
    <text evidence="2">The sequence shown here is derived from an EMBL/GenBank/DDBJ whole genome shotgun (WGS) entry which is preliminary data.</text>
</comment>
<evidence type="ECO:0000313" key="3">
    <source>
        <dbReference type="Proteomes" id="UP000194236"/>
    </source>
</evidence>
<protein>
    <submittedName>
        <fullName evidence="2">Uncharacterized protein</fullName>
    </submittedName>
</protein>
<gene>
    <name evidence="2" type="ORF">BLA29_012941</name>
</gene>
<sequence length="49" mass="5662">MCMFTNILRKNSLKMSNASKKDATNMHMSYLVAMMMYIHTHLLTLKGPL</sequence>
<keyword evidence="1" id="KW-0812">Transmembrane</keyword>
<dbReference type="AlphaFoldDB" id="A0A1Y3BT18"/>
<feature type="transmembrane region" description="Helical" evidence="1">
    <location>
        <begin position="27"/>
        <end position="45"/>
    </location>
</feature>
<accession>A0A1Y3BT18</accession>
<proteinExistence type="predicted"/>
<reference evidence="2 3" key="1">
    <citation type="submission" date="2017-03" db="EMBL/GenBank/DDBJ databases">
        <title>Genome Survey of Euroglyphus maynei.</title>
        <authorList>
            <person name="Arlian L.G."/>
            <person name="Morgan M.S."/>
            <person name="Rider S.D."/>
        </authorList>
    </citation>
    <scope>NUCLEOTIDE SEQUENCE [LARGE SCALE GENOMIC DNA]</scope>
    <source>
        <strain evidence="2">Arlian Lab</strain>
        <tissue evidence="2">Whole body</tissue>
    </source>
</reference>
<name>A0A1Y3BT18_EURMA</name>
<dbReference type="EMBL" id="MUJZ01005955">
    <property type="protein sequence ID" value="OTF82953.1"/>
    <property type="molecule type" value="Genomic_DNA"/>
</dbReference>
<keyword evidence="1" id="KW-0472">Membrane</keyword>
<evidence type="ECO:0000256" key="1">
    <source>
        <dbReference type="SAM" id="Phobius"/>
    </source>
</evidence>
<organism evidence="2 3">
    <name type="scientific">Euroglyphus maynei</name>
    <name type="common">Mayne's house dust mite</name>
    <dbReference type="NCBI Taxonomy" id="6958"/>
    <lineage>
        <taxon>Eukaryota</taxon>
        <taxon>Metazoa</taxon>
        <taxon>Ecdysozoa</taxon>
        <taxon>Arthropoda</taxon>
        <taxon>Chelicerata</taxon>
        <taxon>Arachnida</taxon>
        <taxon>Acari</taxon>
        <taxon>Acariformes</taxon>
        <taxon>Sarcoptiformes</taxon>
        <taxon>Astigmata</taxon>
        <taxon>Psoroptidia</taxon>
        <taxon>Analgoidea</taxon>
        <taxon>Pyroglyphidae</taxon>
        <taxon>Pyroglyphinae</taxon>
        <taxon>Euroglyphus</taxon>
    </lineage>
</organism>